<evidence type="ECO:0000256" key="1">
    <source>
        <dbReference type="ARBA" id="ARBA00004651"/>
    </source>
</evidence>
<feature type="transmembrane region" description="Helical" evidence="6">
    <location>
        <begin position="202"/>
        <end position="221"/>
    </location>
</feature>
<accession>A0A496PN00</accession>
<dbReference type="InterPro" id="IPR036259">
    <property type="entry name" value="MFS_trans_sf"/>
</dbReference>
<keyword evidence="9" id="KW-1185">Reference proteome</keyword>
<evidence type="ECO:0000313" key="9">
    <source>
        <dbReference type="Proteomes" id="UP000273119"/>
    </source>
</evidence>
<evidence type="ECO:0000256" key="3">
    <source>
        <dbReference type="ARBA" id="ARBA00022692"/>
    </source>
</evidence>
<sequence>MGPCPLAQRCVPGFLPRVLCVRSPRVCPSSSASSQQHPAAPQHPWAGLYILAIAVFAVITTEVVPIGLLPQVVEDFGVDEARGGLLVTLYAALVAITAIPLTRATGSLPRKPVLLSTLVVFTVSNTLAALAQDFWWLMAARAVGGVAHALFFAIAIGYAARIAPRGQIGRAMALLATGTSAGLILGVPAGTALGALTGWRPVFAALGLITALAVAAAAFLLPAISHDKSAARALLPGGPTLLLVVGLAGSAFLGHYTLYTYVSPLLLAAGLPQEWLGLALVALGVAGLIAIRATAPFLDAQPFRWLLLVPLAIGLGLAATGLAFPHFWPVLIVATVWVAAFGPVNSTYQNVLVRVGKSNPEMAGAWINVSANVGIGAGSALGGWVVVTSGYSAAAWVGAAILLATLLLTLLFRQRLRAVR</sequence>
<dbReference type="InterPro" id="IPR050189">
    <property type="entry name" value="MFS_Efflux_Transporters"/>
</dbReference>
<dbReference type="InterPro" id="IPR020846">
    <property type="entry name" value="MFS_dom"/>
</dbReference>
<reference evidence="8 9" key="1">
    <citation type="submission" date="2018-07" db="EMBL/GenBank/DDBJ databases">
        <title>Arthrobacter sp. nov., isolated from raw cow's milk with high bacterial count.</title>
        <authorList>
            <person name="Hahne J."/>
            <person name="Isele D."/>
            <person name="Lipski A."/>
        </authorList>
    </citation>
    <scope>NUCLEOTIDE SEQUENCE [LARGE SCALE GENOMIC DNA]</scope>
    <source>
        <strain evidence="8 9">JZ R-183</strain>
    </source>
</reference>
<feature type="transmembrane region" description="Helical" evidence="6">
    <location>
        <begin position="365"/>
        <end position="387"/>
    </location>
</feature>
<dbReference type="PANTHER" id="PTHR43124">
    <property type="entry name" value="PURINE EFFLUX PUMP PBUE"/>
    <property type="match status" value="1"/>
</dbReference>
<feature type="transmembrane region" description="Helical" evidence="6">
    <location>
        <begin position="305"/>
        <end position="324"/>
    </location>
</feature>
<dbReference type="InterPro" id="IPR001958">
    <property type="entry name" value="Tet-R_TetA/multi-R_MdtG-like"/>
</dbReference>
<name>A0A496PN00_9MICC</name>
<feature type="domain" description="Major facilitator superfamily (MFS) profile" evidence="7">
    <location>
        <begin position="47"/>
        <end position="417"/>
    </location>
</feature>
<dbReference type="PROSITE" id="PS50850">
    <property type="entry name" value="MFS"/>
    <property type="match status" value="1"/>
</dbReference>
<keyword evidence="4 6" id="KW-1133">Transmembrane helix</keyword>
<dbReference type="CDD" id="cd17324">
    <property type="entry name" value="MFS_NepI_like"/>
    <property type="match status" value="1"/>
</dbReference>
<dbReference type="PRINTS" id="PR01035">
    <property type="entry name" value="TCRTETA"/>
</dbReference>
<keyword evidence="5 6" id="KW-0472">Membrane</keyword>
<keyword evidence="2" id="KW-1003">Cell membrane</keyword>
<dbReference type="GO" id="GO:0022857">
    <property type="term" value="F:transmembrane transporter activity"/>
    <property type="evidence" value="ECO:0007669"/>
    <property type="project" value="InterPro"/>
</dbReference>
<evidence type="ECO:0000313" key="8">
    <source>
        <dbReference type="EMBL" id="RKW71911.1"/>
    </source>
</evidence>
<dbReference type="InterPro" id="IPR011701">
    <property type="entry name" value="MFS"/>
</dbReference>
<dbReference type="Proteomes" id="UP000273119">
    <property type="component" value="Unassembled WGS sequence"/>
</dbReference>
<evidence type="ECO:0000256" key="6">
    <source>
        <dbReference type="SAM" id="Phobius"/>
    </source>
</evidence>
<dbReference type="Pfam" id="PF07690">
    <property type="entry name" value="MFS_1"/>
    <property type="match status" value="1"/>
</dbReference>
<feature type="transmembrane region" description="Helical" evidence="6">
    <location>
        <begin position="233"/>
        <end position="255"/>
    </location>
</feature>
<evidence type="ECO:0000256" key="2">
    <source>
        <dbReference type="ARBA" id="ARBA00022475"/>
    </source>
</evidence>
<feature type="transmembrane region" description="Helical" evidence="6">
    <location>
        <begin position="393"/>
        <end position="412"/>
    </location>
</feature>
<feature type="transmembrane region" description="Helical" evidence="6">
    <location>
        <begin position="330"/>
        <end position="353"/>
    </location>
</feature>
<dbReference type="AlphaFoldDB" id="A0A496PN00"/>
<comment type="caution">
    <text evidence="8">The sequence shown here is derived from an EMBL/GenBank/DDBJ whole genome shotgun (WGS) entry which is preliminary data.</text>
</comment>
<dbReference type="Gene3D" id="1.20.1250.20">
    <property type="entry name" value="MFS general substrate transporter like domains"/>
    <property type="match status" value="1"/>
</dbReference>
<dbReference type="EMBL" id="QQXL01000001">
    <property type="protein sequence ID" value="RKW71911.1"/>
    <property type="molecule type" value="Genomic_DNA"/>
</dbReference>
<gene>
    <name evidence="8" type="ORF">DWQ67_03530</name>
</gene>
<dbReference type="SUPFAM" id="SSF103473">
    <property type="entry name" value="MFS general substrate transporter"/>
    <property type="match status" value="1"/>
</dbReference>
<feature type="transmembrane region" description="Helical" evidence="6">
    <location>
        <begin position="172"/>
        <end position="196"/>
    </location>
</feature>
<feature type="transmembrane region" description="Helical" evidence="6">
    <location>
        <begin position="138"/>
        <end position="160"/>
    </location>
</feature>
<feature type="transmembrane region" description="Helical" evidence="6">
    <location>
        <begin position="81"/>
        <end position="101"/>
    </location>
</feature>
<proteinExistence type="predicted"/>
<comment type="subcellular location">
    <subcellularLocation>
        <location evidence="1">Cell membrane</location>
        <topology evidence="1">Multi-pass membrane protein</topology>
    </subcellularLocation>
</comment>
<organism evidence="8 9">
    <name type="scientific">Galactobacter caseinivorans</name>
    <dbReference type="NCBI Taxonomy" id="2676123"/>
    <lineage>
        <taxon>Bacteria</taxon>
        <taxon>Bacillati</taxon>
        <taxon>Actinomycetota</taxon>
        <taxon>Actinomycetes</taxon>
        <taxon>Micrococcales</taxon>
        <taxon>Micrococcaceae</taxon>
        <taxon>Galactobacter</taxon>
    </lineage>
</organism>
<protein>
    <submittedName>
        <fullName evidence="8">MFS transporter</fullName>
    </submittedName>
</protein>
<dbReference type="GO" id="GO:0005886">
    <property type="term" value="C:plasma membrane"/>
    <property type="evidence" value="ECO:0007669"/>
    <property type="project" value="UniProtKB-SubCell"/>
</dbReference>
<feature type="transmembrane region" description="Helical" evidence="6">
    <location>
        <begin position="275"/>
        <end position="293"/>
    </location>
</feature>
<feature type="transmembrane region" description="Helical" evidence="6">
    <location>
        <begin position="46"/>
        <end position="69"/>
    </location>
</feature>
<keyword evidence="3 6" id="KW-0812">Transmembrane</keyword>
<evidence type="ECO:0000256" key="4">
    <source>
        <dbReference type="ARBA" id="ARBA00022989"/>
    </source>
</evidence>
<evidence type="ECO:0000259" key="7">
    <source>
        <dbReference type="PROSITE" id="PS50850"/>
    </source>
</evidence>
<feature type="transmembrane region" description="Helical" evidence="6">
    <location>
        <begin position="113"/>
        <end position="132"/>
    </location>
</feature>
<dbReference type="PANTHER" id="PTHR43124:SF3">
    <property type="entry name" value="CHLORAMPHENICOL EFFLUX PUMP RV0191"/>
    <property type="match status" value="1"/>
</dbReference>
<evidence type="ECO:0000256" key="5">
    <source>
        <dbReference type="ARBA" id="ARBA00023136"/>
    </source>
</evidence>